<organism evidence="2 3">
    <name type="scientific">Ktedonospora formicarum</name>
    <dbReference type="NCBI Taxonomy" id="2778364"/>
    <lineage>
        <taxon>Bacteria</taxon>
        <taxon>Bacillati</taxon>
        <taxon>Chloroflexota</taxon>
        <taxon>Ktedonobacteria</taxon>
        <taxon>Ktedonobacterales</taxon>
        <taxon>Ktedonobacteraceae</taxon>
        <taxon>Ktedonospora</taxon>
    </lineage>
</organism>
<feature type="domain" description="Transposase DDE" evidence="1">
    <location>
        <begin position="89"/>
        <end position="209"/>
    </location>
</feature>
<evidence type="ECO:0000313" key="2">
    <source>
        <dbReference type="EMBL" id="GHO47429.1"/>
    </source>
</evidence>
<evidence type="ECO:0000313" key="3">
    <source>
        <dbReference type="Proteomes" id="UP000612362"/>
    </source>
</evidence>
<comment type="caution">
    <text evidence="2">The sequence shown here is derived from an EMBL/GenBank/DDBJ whole genome shotgun (WGS) entry which is preliminary data.</text>
</comment>
<sequence>MITHVETTPGPFSDGGVVSTIHEDLAEKELLPGQHLVDSGYVTVAILVETQSNDAVDLLGPTLKTHWYQAETGYDLTHFSIDWEAKTVTCPQGRPSSSWTEVEDAGKSLIKVKFSQSDCKVCPSHPLCTGTKRRTMTLHPKERTQALLAAHKREETEEFKQIYHHRAGIEGVHSQGIRTMGLRRSRYIGLRKTHLAHVAVAAAVNLVQLTHWLNGKAPEQTRLSPFKRVMKQAT</sequence>
<dbReference type="InterPro" id="IPR025668">
    <property type="entry name" value="Tnp_DDE_dom"/>
</dbReference>
<dbReference type="Pfam" id="PF13751">
    <property type="entry name" value="DDE_Tnp_1_6"/>
    <property type="match status" value="1"/>
</dbReference>
<keyword evidence="3" id="KW-1185">Reference proteome</keyword>
<accession>A0A8J3I165</accession>
<dbReference type="PANTHER" id="PTHR33408">
    <property type="entry name" value="TRANSPOSASE"/>
    <property type="match status" value="1"/>
</dbReference>
<evidence type="ECO:0000259" key="1">
    <source>
        <dbReference type="Pfam" id="PF13751"/>
    </source>
</evidence>
<reference evidence="2" key="1">
    <citation type="submission" date="2020-10" db="EMBL/GenBank/DDBJ databases">
        <title>Taxonomic study of unclassified bacteria belonging to the class Ktedonobacteria.</title>
        <authorList>
            <person name="Yabe S."/>
            <person name="Wang C.M."/>
            <person name="Zheng Y."/>
            <person name="Sakai Y."/>
            <person name="Cavaletti L."/>
            <person name="Monciardini P."/>
            <person name="Donadio S."/>
        </authorList>
    </citation>
    <scope>NUCLEOTIDE SEQUENCE</scope>
    <source>
        <strain evidence="2">SOSP1-1</strain>
    </source>
</reference>
<protein>
    <recommendedName>
        <fullName evidence="1">Transposase DDE domain-containing protein</fullName>
    </recommendedName>
</protein>
<proteinExistence type="predicted"/>
<name>A0A8J3I165_9CHLR</name>
<dbReference type="RefSeq" id="WP_220196726.1">
    <property type="nucleotide sequence ID" value="NZ_BNJF01000003.1"/>
</dbReference>
<dbReference type="PANTHER" id="PTHR33408:SF2">
    <property type="entry name" value="TRANSPOSASE DDE DOMAIN-CONTAINING PROTEIN"/>
    <property type="match status" value="1"/>
</dbReference>
<dbReference type="EMBL" id="BNJF01000003">
    <property type="protein sequence ID" value="GHO47429.1"/>
    <property type="molecule type" value="Genomic_DNA"/>
</dbReference>
<gene>
    <name evidence="2" type="ORF">KSX_55920</name>
</gene>
<dbReference type="Proteomes" id="UP000612362">
    <property type="component" value="Unassembled WGS sequence"/>
</dbReference>
<dbReference type="AlphaFoldDB" id="A0A8J3I165"/>